<dbReference type="PANTHER" id="PTHR43711">
    <property type="entry name" value="TWO-COMPONENT HISTIDINE KINASE"/>
    <property type="match status" value="1"/>
</dbReference>
<accession>A0A401IJI9</accession>
<evidence type="ECO:0000256" key="7">
    <source>
        <dbReference type="ARBA" id="ARBA00023012"/>
    </source>
</evidence>
<proteinExistence type="inferred from homology"/>
<dbReference type="CDD" id="cd16922">
    <property type="entry name" value="HATPase_EvgS-ArcB-TorS-like"/>
    <property type="match status" value="1"/>
</dbReference>
<dbReference type="InterPro" id="IPR004358">
    <property type="entry name" value="Sig_transdc_His_kin-like_C"/>
</dbReference>
<dbReference type="InterPro" id="IPR036890">
    <property type="entry name" value="HATPase_C_sf"/>
</dbReference>
<evidence type="ECO:0000256" key="5">
    <source>
        <dbReference type="ARBA" id="ARBA00022679"/>
    </source>
</evidence>
<feature type="transmembrane region" description="Helical" evidence="9">
    <location>
        <begin position="12"/>
        <end position="32"/>
    </location>
</feature>
<keyword evidence="7" id="KW-0902">Two-component regulatory system</keyword>
<keyword evidence="9" id="KW-0472">Membrane</keyword>
<evidence type="ECO:0000256" key="8">
    <source>
        <dbReference type="ARBA" id="ARBA00074306"/>
    </source>
</evidence>
<dbReference type="PRINTS" id="PR00344">
    <property type="entry name" value="BCTRLSENSOR"/>
</dbReference>
<name>A0A401IJI9_APHSA</name>
<dbReference type="Gene3D" id="1.10.287.130">
    <property type="match status" value="1"/>
</dbReference>
<sequence length="627" mass="69910">MGVGQLSFRRILLSRLLLVSVPVLLMGVYVTYRKARSAFLETARQNLTQSSIRQGESIRQSIEGLQGTLVTASDSVVLKAGSLQDKQKFIEQLTTTLATEIKCIQLKNLTSQKLIANTCQKSPLTSNNKTLWPKKQTQLLTSPEQIIIQLLPPKKSSFNSSNQSQFVLLLTAPVYDSQGQLRYALKIQSTLLKKNKINPGFLTGYPVIITQYGVILVHPLSERIGHNIKQEDDTDRIESLMGRAIAGQPNFLHLFSLDKNGLEVVAGYSSIPSPVTQDKGEKWVILAVSPLEYALSPLSEIKRVLLWMIFALAMVSLLAILYIAWELSRPVEKLRDYALNKDTINAKETIPINFKIRELNQLGMAINDMVERLKLWGEEIVLSWQEAQNANRLKSEFLATTSHELRTPLNGIIGCIHIIKQGFCDSREEELEFLSQAEESAIHLLKIINDVLDLAKIEAGHLSIKIELCDINQLLLEVVYLQIAPIQTKDLTLNIIDNKQEIFVNADPSKLKQVILNIISNAIKFTDKGSITIATEIKIKDDNKQVYIIIKDTGIGIDPAQQDKLFRPFVMIDASKTRKYSGTGLGLAISRNFMELMGGTITLSSPGLGLGTRVEICLPLVTGDVKE</sequence>
<dbReference type="Gene3D" id="6.10.340.10">
    <property type="match status" value="1"/>
</dbReference>
<keyword evidence="5" id="KW-0808">Transferase</keyword>
<dbReference type="SUPFAM" id="SSF55874">
    <property type="entry name" value="ATPase domain of HSP90 chaperone/DNA topoisomerase II/histidine kinase"/>
    <property type="match status" value="1"/>
</dbReference>
<comment type="similarity">
    <text evidence="2">In the N-terminal section; belongs to the phytochrome family.</text>
</comment>
<dbReference type="FunFam" id="3.30.565.10:FF:000010">
    <property type="entry name" value="Sensor histidine kinase RcsC"/>
    <property type="match status" value="1"/>
</dbReference>
<dbReference type="InterPro" id="IPR003594">
    <property type="entry name" value="HATPase_dom"/>
</dbReference>
<dbReference type="RefSeq" id="WP_124975516.1">
    <property type="nucleotide sequence ID" value="NZ_BDQK01000013.1"/>
</dbReference>
<dbReference type="Proteomes" id="UP000287247">
    <property type="component" value="Unassembled WGS sequence"/>
</dbReference>
<evidence type="ECO:0000256" key="6">
    <source>
        <dbReference type="ARBA" id="ARBA00022777"/>
    </source>
</evidence>
<dbReference type="EC" id="2.7.13.3" evidence="3"/>
<keyword evidence="9" id="KW-0812">Transmembrane</keyword>
<dbReference type="GO" id="GO:0000155">
    <property type="term" value="F:phosphorelay sensor kinase activity"/>
    <property type="evidence" value="ECO:0007669"/>
    <property type="project" value="InterPro"/>
</dbReference>
<dbReference type="InterPro" id="IPR003661">
    <property type="entry name" value="HisK_dim/P_dom"/>
</dbReference>
<comment type="catalytic activity">
    <reaction evidence="1">
        <text>ATP + protein L-histidine = ADP + protein N-phospho-L-histidine.</text>
        <dbReference type="EC" id="2.7.13.3"/>
    </reaction>
</comment>
<keyword evidence="12" id="KW-1185">Reference proteome</keyword>
<evidence type="ECO:0000256" key="4">
    <source>
        <dbReference type="ARBA" id="ARBA00022553"/>
    </source>
</evidence>
<dbReference type="PANTHER" id="PTHR43711:SF26">
    <property type="entry name" value="SENSOR HISTIDINE KINASE RCSC"/>
    <property type="match status" value="1"/>
</dbReference>
<dbReference type="Pfam" id="PF00512">
    <property type="entry name" value="HisKA"/>
    <property type="match status" value="1"/>
</dbReference>
<dbReference type="AlphaFoldDB" id="A0A401IJI9"/>
<reference evidence="12" key="1">
    <citation type="submission" date="2017-05" db="EMBL/GenBank/DDBJ databases">
        <title>Physiological properties and genetic analysis related to exopolysaccharide production of fresh-water unicellular cyanobacterium Aphanothece sacrum, Suizenji Nori, that has been cultured as a food source in Japan.</title>
        <authorList>
            <person name="Kanesaki Y."/>
            <person name="Yoshikawa S."/>
            <person name="Ohki K."/>
        </authorList>
    </citation>
    <scope>NUCLEOTIDE SEQUENCE [LARGE SCALE GENOMIC DNA]</scope>
    <source>
        <strain evidence="12">FPU1</strain>
    </source>
</reference>
<comment type="caution">
    <text evidence="11">The sequence shown here is derived from an EMBL/GenBank/DDBJ whole genome shotgun (WGS) entry which is preliminary data.</text>
</comment>
<feature type="transmembrane region" description="Helical" evidence="9">
    <location>
        <begin position="304"/>
        <end position="325"/>
    </location>
</feature>
<gene>
    <name evidence="11" type="ORF">AsFPU1_2872</name>
</gene>
<evidence type="ECO:0000259" key="10">
    <source>
        <dbReference type="PROSITE" id="PS50109"/>
    </source>
</evidence>
<protein>
    <recommendedName>
        <fullName evidence="8">Circadian input-output histidine kinase CikA</fullName>
        <ecNumber evidence="3">2.7.13.3</ecNumber>
    </recommendedName>
</protein>
<dbReference type="InterPro" id="IPR036097">
    <property type="entry name" value="HisK_dim/P_sf"/>
</dbReference>
<keyword evidence="9" id="KW-1133">Transmembrane helix</keyword>
<dbReference type="InterPro" id="IPR050736">
    <property type="entry name" value="Sensor_HK_Regulatory"/>
</dbReference>
<keyword evidence="4" id="KW-0597">Phosphoprotein</keyword>
<dbReference type="EMBL" id="BDQK01000013">
    <property type="protein sequence ID" value="GBF81458.1"/>
    <property type="molecule type" value="Genomic_DNA"/>
</dbReference>
<dbReference type="SMART" id="SM00388">
    <property type="entry name" value="HisKA"/>
    <property type="match status" value="1"/>
</dbReference>
<evidence type="ECO:0000256" key="1">
    <source>
        <dbReference type="ARBA" id="ARBA00000085"/>
    </source>
</evidence>
<dbReference type="OrthoDB" id="490876at2"/>
<dbReference type="Pfam" id="PF02518">
    <property type="entry name" value="HATPase_c"/>
    <property type="match status" value="1"/>
</dbReference>
<evidence type="ECO:0000313" key="12">
    <source>
        <dbReference type="Proteomes" id="UP000287247"/>
    </source>
</evidence>
<dbReference type="SMART" id="SM00387">
    <property type="entry name" value="HATPase_c"/>
    <property type="match status" value="1"/>
</dbReference>
<feature type="domain" description="Histidine kinase" evidence="10">
    <location>
        <begin position="400"/>
        <end position="622"/>
    </location>
</feature>
<dbReference type="SUPFAM" id="SSF47384">
    <property type="entry name" value="Homodimeric domain of signal transducing histidine kinase"/>
    <property type="match status" value="1"/>
</dbReference>
<evidence type="ECO:0000313" key="11">
    <source>
        <dbReference type="EMBL" id="GBF81458.1"/>
    </source>
</evidence>
<dbReference type="InterPro" id="IPR005467">
    <property type="entry name" value="His_kinase_dom"/>
</dbReference>
<dbReference type="Gene3D" id="3.30.450.20">
    <property type="entry name" value="PAS domain"/>
    <property type="match status" value="1"/>
</dbReference>
<dbReference type="PROSITE" id="PS50109">
    <property type="entry name" value="HIS_KIN"/>
    <property type="match status" value="1"/>
</dbReference>
<evidence type="ECO:0000256" key="3">
    <source>
        <dbReference type="ARBA" id="ARBA00012438"/>
    </source>
</evidence>
<keyword evidence="6 11" id="KW-0418">Kinase</keyword>
<dbReference type="Gene3D" id="3.30.565.10">
    <property type="entry name" value="Histidine kinase-like ATPase, C-terminal domain"/>
    <property type="match status" value="1"/>
</dbReference>
<evidence type="ECO:0000256" key="2">
    <source>
        <dbReference type="ARBA" id="ARBA00006402"/>
    </source>
</evidence>
<organism evidence="11 12">
    <name type="scientific">Aphanothece sacrum FPU1</name>
    <dbReference type="NCBI Taxonomy" id="1920663"/>
    <lineage>
        <taxon>Bacteria</taxon>
        <taxon>Bacillati</taxon>
        <taxon>Cyanobacteriota</taxon>
        <taxon>Cyanophyceae</taxon>
        <taxon>Oscillatoriophycideae</taxon>
        <taxon>Chroococcales</taxon>
        <taxon>Aphanothecaceae</taxon>
        <taxon>Aphanothece</taxon>
    </lineage>
</organism>
<evidence type="ECO:0000256" key="9">
    <source>
        <dbReference type="SAM" id="Phobius"/>
    </source>
</evidence>
<dbReference type="CDD" id="cd00082">
    <property type="entry name" value="HisKA"/>
    <property type="match status" value="1"/>
</dbReference>